<protein>
    <recommendedName>
        <fullName evidence="4">Low temperature requirement A protein (LtrA)</fullName>
    </recommendedName>
</protein>
<comment type="caution">
    <text evidence="2">The sequence shown here is derived from an EMBL/GenBank/DDBJ whole genome shotgun (WGS) entry which is preliminary data.</text>
</comment>
<keyword evidence="1" id="KW-0812">Transmembrane</keyword>
<evidence type="ECO:0000313" key="3">
    <source>
        <dbReference type="Proteomes" id="UP000294856"/>
    </source>
</evidence>
<gene>
    <name evidence="2" type="ORF">DFR71_6153</name>
</gene>
<organism evidence="2 3">
    <name type="scientific">Nocardia alba</name>
    <dbReference type="NCBI Taxonomy" id="225051"/>
    <lineage>
        <taxon>Bacteria</taxon>
        <taxon>Bacillati</taxon>
        <taxon>Actinomycetota</taxon>
        <taxon>Actinomycetes</taxon>
        <taxon>Mycobacteriales</taxon>
        <taxon>Nocardiaceae</taxon>
        <taxon>Nocardia</taxon>
    </lineage>
</organism>
<keyword evidence="1" id="KW-0472">Membrane</keyword>
<proteinExistence type="predicted"/>
<name>A0A4R1FAR5_9NOCA</name>
<sequence length="55" mass="5945">MNPSDNDGSPHWRVFLLLGTASVVIELSSLVLQITENVDVSAATVVAALTRYLLF</sequence>
<keyword evidence="3" id="KW-1185">Reference proteome</keyword>
<reference evidence="2 3" key="1">
    <citation type="submission" date="2019-03" db="EMBL/GenBank/DDBJ databases">
        <title>Genomic Encyclopedia of Type Strains, Phase IV (KMG-IV): sequencing the most valuable type-strain genomes for metagenomic binning, comparative biology and taxonomic classification.</title>
        <authorList>
            <person name="Goeker M."/>
        </authorList>
    </citation>
    <scope>NUCLEOTIDE SEQUENCE [LARGE SCALE GENOMIC DNA]</scope>
    <source>
        <strain evidence="2 3">DSM 44684</strain>
    </source>
</reference>
<feature type="transmembrane region" description="Helical" evidence="1">
    <location>
        <begin position="12"/>
        <end position="32"/>
    </location>
</feature>
<keyword evidence="1" id="KW-1133">Transmembrane helix</keyword>
<dbReference type="AlphaFoldDB" id="A0A4R1FAR5"/>
<dbReference type="EMBL" id="SMFR01000008">
    <property type="protein sequence ID" value="TCJ89864.1"/>
    <property type="molecule type" value="Genomic_DNA"/>
</dbReference>
<evidence type="ECO:0000256" key="1">
    <source>
        <dbReference type="SAM" id="Phobius"/>
    </source>
</evidence>
<accession>A0A4R1FAR5</accession>
<dbReference type="Proteomes" id="UP000294856">
    <property type="component" value="Unassembled WGS sequence"/>
</dbReference>
<evidence type="ECO:0000313" key="2">
    <source>
        <dbReference type="EMBL" id="TCJ89864.1"/>
    </source>
</evidence>
<evidence type="ECO:0008006" key="4">
    <source>
        <dbReference type="Google" id="ProtNLM"/>
    </source>
</evidence>